<sequence length="394" mass="42770">MSHSATPVADAPHSPPKPERIYLSPPHLGGAERRFVAEAFDSNWVAPLGPNVDGFERDLEAYTGAAHAAALSSGTAALHLALILLGVGPGDEVLCSSFTFSASANPILYQGATPVFIESEADTWNMSPEHLERALAERAAQGRAPKAVILVHLYGMPAKMREIMALCERYGVPVIEDAAEALGSTYEGRALGTFGAMGVLSFNGNKIITTSGGGALLSDSEAWIREARFLATQARDPAPHYQHSKVGYNYRLSNVCAGIGRGQMEVLDARVAARRANYERYRAFFAPYPGVTLLEEPAGMVSNRWLTCALFDPERTGGVTREDVRLALERHNIEARPLWKPLHLQPVFERYLYYGDGLSERLFDLGLCLPSGSSLDDAAFARITDVLQKTLPTP</sequence>
<dbReference type="KEGG" id="tra:Trad_2126"/>
<feature type="modified residue" description="N6-(pyridoxal phosphate)lysine" evidence="7">
    <location>
        <position position="206"/>
    </location>
</feature>
<protein>
    <submittedName>
        <fullName evidence="10">DegT/DnrJ/EryC1/StrS aminotransferase</fullName>
    </submittedName>
</protein>
<dbReference type="Gene3D" id="3.40.640.10">
    <property type="entry name" value="Type I PLP-dependent aspartate aminotransferase-like (Major domain)"/>
    <property type="match status" value="1"/>
</dbReference>
<dbReference type="EMBL" id="CP002049">
    <property type="protein sequence ID" value="ADI15239.1"/>
    <property type="molecule type" value="Genomic_DNA"/>
</dbReference>
<proteinExistence type="inferred from homology"/>
<dbReference type="GO" id="GO:0030170">
    <property type="term" value="F:pyridoxal phosphate binding"/>
    <property type="evidence" value="ECO:0007669"/>
    <property type="project" value="TreeGrafter"/>
</dbReference>
<dbReference type="HOGENOM" id="CLU_033332_2_1_0"/>
<evidence type="ECO:0000313" key="11">
    <source>
        <dbReference type="Proteomes" id="UP000000379"/>
    </source>
</evidence>
<gene>
    <name evidence="10" type="ordered locus">Trad_2126</name>
</gene>
<dbReference type="InterPro" id="IPR000653">
    <property type="entry name" value="DegT/StrS_aminotransferase"/>
</dbReference>
<evidence type="ECO:0000256" key="5">
    <source>
        <dbReference type="ARBA" id="ARBA00037999"/>
    </source>
</evidence>
<name>D7CRF1_TRURR</name>
<evidence type="ECO:0000313" key="10">
    <source>
        <dbReference type="EMBL" id="ADI15239.1"/>
    </source>
</evidence>
<evidence type="ECO:0000256" key="8">
    <source>
        <dbReference type="RuleBase" id="RU004508"/>
    </source>
</evidence>
<evidence type="ECO:0000256" key="2">
    <source>
        <dbReference type="ARBA" id="ARBA00022576"/>
    </source>
</evidence>
<keyword evidence="11" id="KW-1185">Reference proteome</keyword>
<dbReference type="GO" id="GO:0000271">
    <property type="term" value="P:polysaccharide biosynthetic process"/>
    <property type="evidence" value="ECO:0007669"/>
    <property type="project" value="TreeGrafter"/>
</dbReference>
<organism evidence="10 11">
    <name type="scientific">Truepera radiovictrix (strain DSM 17093 / CIP 108686 / LMG 22925 / RQ-24)</name>
    <dbReference type="NCBI Taxonomy" id="649638"/>
    <lineage>
        <taxon>Bacteria</taxon>
        <taxon>Thermotogati</taxon>
        <taxon>Deinococcota</taxon>
        <taxon>Deinococci</taxon>
        <taxon>Trueperales</taxon>
        <taxon>Trueperaceae</taxon>
        <taxon>Truepera</taxon>
    </lineage>
</organism>
<dbReference type="Gene3D" id="3.90.1150.10">
    <property type="entry name" value="Aspartate Aminotransferase, domain 1"/>
    <property type="match status" value="1"/>
</dbReference>
<dbReference type="AlphaFoldDB" id="D7CRF1"/>
<dbReference type="Proteomes" id="UP000000379">
    <property type="component" value="Chromosome"/>
</dbReference>
<keyword evidence="2 10" id="KW-0032">Aminotransferase</keyword>
<dbReference type="InterPro" id="IPR015421">
    <property type="entry name" value="PyrdxlP-dep_Trfase_major"/>
</dbReference>
<feature type="active site" description="Proton acceptor" evidence="6">
    <location>
        <position position="206"/>
    </location>
</feature>
<dbReference type="OrthoDB" id="9810913at2"/>
<dbReference type="PIRSF" id="PIRSF000390">
    <property type="entry name" value="PLP_StrS"/>
    <property type="match status" value="1"/>
</dbReference>
<comment type="cofactor">
    <cofactor evidence="1">
        <name>pyridoxal 5'-phosphate</name>
        <dbReference type="ChEBI" id="CHEBI:597326"/>
    </cofactor>
</comment>
<dbReference type="STRING" id="649638.Trad_2126"/>
<evidence type="ECO:0000256" key="1">
    <source>
        <dbReference type="ARBA" id="ARBA00001933"/>
    </source>
</evidence>
<dbReference type="CDD" id="cd00616">
    <property type="entry name" value="AHBA_syn"/>
    <property type="match status" value="1"/>
</dbReference>
<feature type="region of interest" description="Disordered" evidence="9">
    <location>
        <begin position="1"/>
        <end position="24"/>
    </location>
</feature>
<keyword evidence="3" id="KW-0808">Transferase</keyword>
<keyword evidence="4 7" id="KW-0663">Pyridoxal phosphate</keyword>
<dbReference type="FunFam" id="3.40.640.10:FF:000090">
    <property type="entry name" value="Pyridoxal phosphate-dependent aminotransferase"/>
    <property type="match status" value="1"/>
</dbReference>
<comment type="similarity">
    <text evidence="5 8">Belongs to the DegT/DnrJ/EryC1 family.</text>
</comment>
<dbReference type="GO" id="GO:0008483">
    <property type="term" value="F:transaminase activity"/>
    <property type="evidence" value="ECO:0007669"/>
    <property type="project" value="UniProtKB-KW"/>
</dbReference>
<dbReference type="InterPro" id="IPR015424">
    <property type="entry name" value="PyrdxlP-dep_Trfase"/>
</dbReference>
<evidence type="ECO:0000256" key="9">
    <source>
        <dbReference type="SAM" id="MobiDB-lite"/>
    </source>
</evidence>
<accession>D7CRF1</accession>
<reference evidence="11" key="1">
    <citation type="submission" date="2010-05" db="EMBL/GenBank/DDBJ databases">
        <title>The complete genome of Truepera radiovictris DSM 17093.</title>
        <authorList>
            <consortium name="US DOE Joint Genome Institute (JGI-PGF)"/>
            <person name="Lucas S."/>
            <person name="Copeland A."/>
            <person name="Lapidus A."/>
            <person name="Glavina del Rio T."/>
            <person name="Dalin E."/>
            <person name="Tice H."/>
            <person name="Bruce D."/>
            <person name="Goodwin L."/>
            <person name="Pitluck S."/>
            <person name="Kyrpides N."/>
            <person name="Mavromatis K."/>
            <person name="Ovchinnikova G."/>
            <person name="Munk A.C."/>
            <person name="Detter J.C."/>
            <person name="Han C."/>
            <person name="Tapia R."/>
            <person name="Land M."/>
            <person name="Hauser L."/>
            <person name="Markowitz V."/>
            <person name="Cheng J.-F."/>
            <person name="Hugenholtz P."/>
            <person name="Woyke T."/>
            <person name="Wu D."/>
            <person name="Tindall B."/>
            <person name="Pomrenke H.G."/>
            <person name="Brambilla E."/>
            <person name="Klenk H.-P."/>
            <person name="Eisen J.A."/>
        </authorList>
    </citation>
    <scope>NUCLEOTIDE SEQUENCE [LARGE SCALE GENOMIC DNA]</scope>
    <source>
        <strain evidence="11">DSM 17093 / CIP 108686 / LMG 22925 / RQ-24</strain>
    </source>
</reference>
<dbReference type="InterPro" id="IPR015422">
    <property type="entry name" value="PyrdxlP-dep_Trfase_small"/>
</dbReference>
<evidence type="ECO:0000256" key="4">
    <source>
        <dbReference type="ARBA" id="ARBA00022898"/>
    </source>
</evidence>
<dbReference type="PANTHER" id="PTHR30244:SF34">
    <property type="entry name" value="DTDP-4-AMINO-4,6-DIDEOXYGALACTOSE TRANSAMINASE"/>
    <property type="match status" value="1"/>
</dbReference>
<reference evidence="10 11" key="2">
    <citation type="journal article" date="2011" name="Stand. Genomic Sci.">
        <title>Complete genome sequence of Truepera radiovictrix type strain (RQ-24).</title>
        <authorList>
            <person name="Ivanova N."/>
            <person name="Rohde C."/>
            <person name="Munk C."/>
            <person name="Nolan M."/>
            <person name="Lucas S."/>
            <person name="Del Rio T.G."/>
            <person name="Tice H."/>
            <person name="Deshpande S."/>
            <person name="Cheng J.F."/>
            <person name="Tapia R."/>
            <person name="Han C."/>
            <person name="Goodwin L."/>
            <person name="Pitluck S."/>
            <person name="Liolios K."/>
            <person name="Mavromatis K."/>
            <person name="Mikhailova N."/>
            <person name="Pati A."/>
            <person name="Chen A."/>
            <person name="Palaniappan K."/>
            <person name="Land M."/>
            <person name="Hauser L."/>
            <person name="Chang Y.J."/>
            <person name="Jeffries C.D."/>
            <person name="Brambilla E."/>
            <person name="Rohde M."/>
            <person name="Goker M."/>
            <person name="Tindall B.J."/>
            <person name="Woyke T."/>
            <person name="Bristow J."/>
            <person name="Eisen J.A."/>
            <person name="Markowitz V."/>
            <person name="Hugenholtz P."/>
            <person name="Kyrpides N.C."/>
            <person name="Klenk H.P."/>
            <person name="Lapidus A."/>
        </authorList>
    </citation>
    <scope>NUCLEOTIDE SEQUENCE [LARGE SCALE GENOMIC DNA]</scope>
    <source>
        <strain evidence="11">DSM 17093 / CIP 108686 / LMG 22925 / RQ-24</strain>
    </source>
</reference>
<dbReference type="Pfam" id="PF01041">
    <property type="entry name" value="DegT_DnrJ_EryC1"/>
    <property type="match status" value="1"/>
</dbReference>
<dbReference type="PANTHER" id="PTHR30244">
    <property type="entry name" value="TRANSAMINASE"/>
    <property type="match status" value="1"/>
</dbReference>
<evidence type="ECO:0000256" key="6">
    <source>
        <dbReference type="PIRSR" id="PIRSR000390-1"/>
    </source>
</evidence>
<dbReference type="SUPFAM" id="SSF53383">
    <property type="entry name" value="PLP-dependent transferases"/>
    <property type="match status" value="1"/>
</dbReference>
<dbReference type="eggNOG" id="COG0399">
    <property type="taxonomic scope" value="Bacteria"/>
</dbReference>
<evidence type="ECO:0000256" key="3">
    <source>
        <dbReference type="ARBA" id="ARBA00022679"/>
    </source>
</evidence>
<evidence type="ECO:0000256" key="7">
    <source>
        <dbReference type="PIRSR" id="PIRSR000390-2"/>
    </source>
</evidence>
<dbReference type="RefSeq" id="WP_013178603.1">
    <property type="nucleotide sequence ID" value="NC_014221.1"/>
</dbReference>